<comment type="catalytic activity">
    <reaction evidence="13">
        <text>1D-myo-inositol 1,2,4,5,6-pentakisphosphate + H2O = 1D-myo-inositol 1,2,5,6-tetrakisphosphate + phosphate</text>
        <dbReference type="Rhea" id="RHEA:77115"/>
        <dbReference type="ChEBI" id="CHEBI:15377"/>
        <dbReference type="ChEBI" id="CHEBI:43474"/>
        <dbReference type="ChEBI" id="CHEBI:57798"/>
        <dbReference type="ChEBI" id="CHEBI:195535"/>
        <dbReference type="EC" id="3.1.3.62"/>
    </reaction>
    <physiologicalReaction direction="left-to-right" evidence="13">
        <dbReference type="Rhea" id="RHEA:77116"/>
    </physiologicalReaction>
</comment>
<reference evidence="26 27" key="1">
    <citation type="submission" date="2019-01" db="EMBL/GenBank/DDBJ databases">
        <title>Draft Genome and Complete Hox-Cluster Characterization of the Sterlet Sturgeon (Acipenser ruthenus).</title>
        <authorList>
            <person name="Wei Q."/>
        </authorList>
    </citation>
    <scope>NUCLEOTIDE SEQUENCE [LARGE SCALE GENOMIC DNA]</scope>
    <source>
        <strain evidence="26">WHYD16114868_AA</strain>
        <tissue evidence="26">Blood</tissue>
    </source>
</reference>
<evidence type="ECO:0000256" key="8">
    <source>
        <dbReference type="ARBA" id="ARBA00022801"/>
    </source>
</evidence>
<keyword evidence="6" id="KW-1003">Cell membrane</keyword>
<evidence type="ECO:0000256" key="1">
    <source>
        <dbReference type="ARBA" id="ARBA00004236"/>
    </source>
</evidence>
<keyword evidence="10" id="KW-0325">Glycoprotein</keyword>
<name>A0A444UAH8_ACIRT</name>
<dbReference type="EC" id="3.1.3.62" evidence="4"/>
<evidence type="ECO:0000256" key="16">
    <source>
        <dbReference type="ARBA" id="ARBA00043733"/>
    </source>
</evidence>
<sequence length="502" mass="57825">MKKAEFIGFFHFLLDVYNELSNRSLHLQSNRLILPMAVVKLTNCISNLKALLVSPACNIVANRDDHTGDIPTIAKYFGTKTRYEEVNPYLLNDILFVNKTPLRLQQDCSPVHISAVIRHGTRYPTAKNVKKMIAIYNLAEKRKHRGRGLVDYINHWDMWYNDTMDGQLVEKGRDDHRNLAVRLATAYPSLFSEDSFRDCRMKFITSSKHRCVDSTLSFIEGLVKKYWKMQDRRKDMHCQLEVNDELMRFFDKCERFVVDVEQNKTALQQVDLFKTKPEMQGVLDKVASLLDIAASDITADLVEAAFYMCSYELSIRNLSSPWCQLFDQEDAKVLEYANDLKQYWKRGYGHEINSKSSCCLFHDLFKRLDKAVEESTVSEPAAFQIGHAETLLPLLSLMGFFKDETPLTADNFAQQGGRVFRTGHIVPYAANLVFILHRCEESHRLQLLLNEKPLCFPNMDNPAPEYQHVKNLYSNLLEGCDFKKECKLPSAIGAVNPIIHEL</sequence>
<evidence type="ECO:0000256" key="4">
    <source>
        <dbReference type="ARBA" id="ARBA00013040"/>
    </source>
</evidence>
<dbReference type="AlphaFoldDB" id="A0A444UAH8"/>
<comment type="catalytic activity">
    <reaction evidence="14">
        <text>1D-myo-inositol 1,2-bisphosphate + H2O = 1D-myo-inositol 2-phosphate + phosphate</text>
        <dbReference type="Rhea" id="RHEA:77135"/>
        <dbReference type="ChEBI" id="CHEBI:15377"/>
        <dbReference type="ChEBI" id="CHEBI:43474"/>
        <dbReference type="ChEBI" id="CHEBI:84142"/>
        <dbReference type="ChEBI" id="CHEBI:195539"/>
        <dbReference type="EC" id="3.1.3.62"/>
    </reaction>
    <physiologicalReaction direction="left-to-right" evidence="14">
        <dbReference type="Rhea" id="RHEA:77136"/>
    </physiologicalReaction>
</comment>
<dbReference type="InterPro" id="IPR000560">
    <property type="entry name" value="His_Pase_clade-2"/>
</dbReference>
<evidence type="ECO:0000256" key="22">
    <source>
        <dbReference type="ARBA" id="ARBA00043801"/>
    </source>
</evidence>
<keyword evidence="8" id="KW-0378">Hydrolase</keyword>
<evidence type="ECO:0000256" key="9">
    <source>
        <dbReference type="ARBA" id="ARBA00023136"/>
    </source>
</evidence>
<dbReference type="PANTHER" id="PTHR20963:SF8">
    <property type="entry name" value="MULTIPLE INOSITOL POLYPHOSPHATE PHOSPHATASE 1"/>
    <property type="match status" value="1"/>
</dbReference>
<comment type="catalytic activity">
    <reaction evidence="22">
        <text>1D-myo-inositol 2,3-bisphosphate + H2O = 1D-myo-inositol 2-phosphate + phosphate</text>
        <dbReference type="Rhea" id="RHEA:77139"/>
        <dbReference type="ChEBI" id="CHEBI:15377"/>
        <dbReference type="ChEBI" id="CHEBI:43474"/>
        <dbReference type="ChEBI" id="CHEBI:84142"/>
        <dbReference type="ChEBI" id="CHEBI:195538"/>
    </reaction>
    <physiologicalReaction direction="left-to-right" evidence="22">
        <dbReference type="Rhea" id="RHEA:77140"/>
    </physiologicalReaction>
</comment>
<evidence type="ECO:0000256" key="2">
    <source>
        <dbReference type="ARBA" id="ARBA00008422"/>
    </source>
</evidence>
<dbReference type="EC" id="3.1.3.80" evidence="3"/>
<evidence type="ECO:0000256" key="25">
    <source>
        <dbReference type="PIRSR" id="PIRSR000894-2"/>
    </source>
</evidence>
<evidence type="ECO:0000256" key="18">
    <source>
        <dbReference type="ARBA" id="ARBA00043746"/>
    </source>
</evidence>
<comment type="catalytic activity">
    <reaction evidence="17">
        <text>1D-myo-inositol 1,2,3,6-tetrakisphosphate + H2O = 1D-myo-inositol 1,2,3-trisphosphate + phosphate</text>
        <dbReference type="Rhea" id="RHEA:77123"/>
        <dbReference type="ChEBI" id="CHEBI:15377"/>
        <dbReference type="ChEBI" id="CHEBI:43474"/>
        <dbReference type="ChEBI" id="CHEBI:195534"/>
        <dbReference type="ChEBI" id="CHEBI:195536"/>
    </reaction>
    <physiologicalReaction direction="left-to-right" evidence="17">
        <dbReference type="Rhea" id="RHEA:77124"/>
    </physiologicalReaction>
</comment>
<comment type="catalytic activity">
    <reaction evidence="12">
        <text>1D-myo-inositol 1,2,5,6-tetrakisphosphate + H2O = 1D-myo-inositol 1,2,6-trisphosphate + phosphate</text>
        <dbReference type="Rhea" id="RHEA:77119"/>
        <dbReference type="ChEBI" id="CHEBI:15377"/>
        <dbReference type="ChEBI" id="CHEBI:43474"/>
        <dbReference type="ChEBI" id="CHEBI:195535"/>
        <dbReference type="ChEBI" id="CHEBI:195537"/>
        <dbReference type="EC" id="3.1.3.62"/>
    </reaction>
    <physiologicalReaction direction="left-to-right" evidence="12">
        <dbReference type="Rhea" id="RHEA:77120"/>
    </physiologicalReaction>
</comment>
<comment type="catalytic activity">
    <reaction evidence="21">
        <text>1D-myo-inositol 1,3,4,5,6-pentakisphosphate + H2O = 1D-myo-inositol 1,4,5,6-tetrakisphosphate + phosphate</text>
        <dbReference type="Rhea" id="RHEA:77143"/>
        <dbReference type="ChEBI" id="CHEBI:15377"/>
        <dbReference type="ChEBI" id="CHEBI:43474"/>
        <dbReference type="ChEBI" id="CHEBI:57627"/>
        <dbReference type="ChEBI" id="CHEBI:57733"/>
    </reaction>
    <physiologicalReaction direction="left-to-right" evidence="21">
        <dbReference type="Rhea" id="RHEA:77144"/>
    </physiologicalReaction>
</comment>
<evidence type="ECO:0000256" key="5">
    <source>
        <dbReference type="ARBA" id="ARBA00018097"/>
    </source>
</evidence>
<dbReference type="InterPro" id="IPR016274">
    <property type="entry name" value="Histidine_acid_Pase_euk"/>
</dbReference>
<evidence type="ECO:0000256" key="14">
    <source>
        <dbReference type="ARBA" id="ARBA00043674"/>
    </source>
</evidence>
<dbReference type="GO" id="GO:0003993">
    <property type="term" value="F:acid phosphatase activity"/>
    <property type="evidence" value="ECO:0007669"/>
    <property type="project" value="TreeGrafter"/>
</dbReference>
<dbReference type="GO" id="GO:0005886">
    <property type="term" value="C:plasma membrane"/>
    <property type="evidence" value="ECO:0007669"/>
    <property type="project" value="UniProtKB-SubCell"/>
</dbReference>
<evidence type="ECO:0000256" key="24">
    <source>
        <dbReference type="ARBA" id="ARBA00043832"/>
    </source>
</evidence>
<keyword evidence="7" id="KW-0732">Signal</keyword>
<keyword evidence="25" id="KW-1015">Disulfide bond</keyword>
<evidence type="ECO:0000256" key="23">
    <source>
        <dbReference type="ARBA" id="ARBA00043829"/>
    </source>
</evidence>
<evidence type="ECO:0000313" key="26">
    <source>
        <dbReference type="EMBL" id="RXM32169.1"/>
    </source>
</evidence>
<comment type="catalytic activity">
    <reaction evidence="18">
        <text>1D-myo-inositol hexakisphosphate + H2O = 1D-myo-inositol 1,2,3,5,6-pentakisphosphate + phosphate</text>
        <dbReference type="Rhea" id="RHEA:20960"/>
        <dbReference type="ChEBI" id="CHEBI:15377"/>
        <dbReference type="ChEBI" id="CHEBI:43474"/>
        <dbReference type="ChEBI" id="CHEBI:58130"/>
        <dbReference type="ChEBI" id="CHEBI:58747"/>
    </reaction>
    <physiologicalReaction direction="left-to-right" evidence="18">
        <dbReference type="Rhea" id="RHEA:20961"/>
    </physiologicalReaction>
</comment>
<evidence type="ECO:0000256" key="12">
    <source>
        <dbReference type="ARBA" id="ARBA00043668"/>
    </source>
</evidence>
<evidence type="ECO:0000256" key="6">
    <source>
        <dbReference type="ARBA" id="ARBA00022475"/>
    </source>
</evidence>
<dbReference type="GO" id="GO:0052745">
    <property type="term" value="F:inositol phosphate phosphatase activity"/>
    <property type="evidence" value="ECO:0007669"/>
    <property type="project" value="TreeGrafter"/>
</dbReference>
<evidence type="ECO:0000256" key="15">
    <source>
        <dbReference type="ARBA" id="ARBA00043691"/>
    </source>
</evidence>
<comment type="catalytic activity">
    <reaction evidence="24">
        <text>(2R)-2,3-bisphosphoglycerate + H2O = (2R)-2-phosphoglycerate + phosphate</text>
        <dbReference type="Rhea" id="RHEA:27381"/>
        <dbReference type="ChEBI" id="CHEBI:15377"/>
        <dbReference type="ChEBI" id="CHEBI:43474"/>
        <dbReference type="ChEBI" id="CHEBI:58248"/>
        <dbReference type="ChEBI" id="CHEBI:58289"/>
        <dbReference type="EC" id="3.1.3.80"/>
    </reaction>
    <physiologicalReaction direction="left-to-right" evidence="24">
        <dbReference type="Rhea" id="RHEA:27382"/>
    </physiologicalReaction>
</comment>
<comment type="subcellular location">
    <subcellularLocation>
        <location evidence="1">Cell membrane</location>
    </subcellularLocation>
</comment>
<evidence type="ECO:0000256" key="11">
    <source>
        <dbReference type="ARBA" id="ARBA00031642"/>
    </source>
</evidence>
<organism evidence="26 27">
    <name type="scientific">Acipenser ruthenus</name>
    <name type="common">Sterlet sturgeon</name>
    <dbReference type="NCBI Taxonomy" id="7906"/>
    <lineage>
        <taxon>Eukaryota</taxon>
        <taxon>Metazoa</taxon>
        <taxon>Chordata</taxon>
        <taxon>Craniata</taxon>
        <taxon>Vertebrata</taxon>
        <taxon>Euteleostomi</taxon>
        <taxon>Actinopterygii</taxon>
        <taxon>Chondrostei</taxon>
        <taxon>Acipenseriformes</taxon>
        <taxon>Acipenseridae</taxon>
        <taxon>Acipenser</taxon>
    </lineage>
</organism>
<dbReference type="PIRSF" id="PIRSF000894">
    <property type="entry name" value="Acid_phosphatase"/>
    <property type="match status" value="1"/>
</dbReference>
<comment type="catalytic activity">
    <reaction evidence="16">
        <text>1D-myo-inositol 1,2,3-trisphosphate + H2O = 1D-myo-inositol 2,3-bisphosphate + phosphate</text>
        <dbReference type="Rhea" id="RHEA:77127"/>
        <dbReference type="ChEBI" id="CHEBI:15377"/>
        <dbReference type="ChEBI" id="CHEBI:43474"/>
        <dbReference type="ChEBI" id="CHEBI:195536"/>
        <dbReference type="ChEBI" id="CHEBI:195538"/>
    </reaction>
    <physiologicalReaction direction="left-to-right" evidence="16">
        <dbReference type="Rhea" id="RHEA:77128"/>
    </physiologicalReaction>
</comment>
<dbReference type="Pfam" id="PF00328">
    <property type="entry name" value="His_Phos_2"/>
    <property type="match status" value="1"/>
</dbReference>
<evidence type="ECO:0000256" key="21">
    <source>
        <dbReference type="ARBA" id="ARBA00043762"/>
    </source>
</evidence>
<comment type="caution">
    <text evidence="26">The sequence shown here is derived from an EMBL/GenBank/DDBJ whole genome shotgun (WGS) entry which is preliminary data.</text>
</comment>
<dbReference type="SUPFAM" id="SSF53254">
    <property type="entry name" value="Phosphoglycerate mutase-like"/>
    <property type="match status" value="1"/>
</dbReference>
<feature type="disulfide bond" evidence="25">
    <location>
        <begin position="309"/>
        <end position="323"/>
    </location>
</feature>
<keyword evidence="27" id="KW-1185">Reference proteome</keyword>
<keyword evidence="9" id="KW-0472">Membrane</keyword>
<comment type="catalytic activity">
    <reaction evidence="19">
        <text>1D-myo-inositol 1,2,6-trisphosphate + H2O = 1D-myo-inositol 1,2-bisphosphate + phosphate</text>
        <dbReference type="Rhea" id="RHEA:77131"/>
        <dbReference type="ChEBI" id="CHEBI:15377"/>
        <dbReference type="ChEBI" id="CHEBI:43474"/>
        <dbReference type="ChEBI" id="CHEBI:195537"/>
        <dbReference type="ChEBI" id="CHEBI:195539"/>
        <dbReference type="EC" id="3.1.3.62"/>
    </reaction>
    <physiologicalReaction direction="left-to-right" evidence="19">
        <dbReference type="Rhea" id="RHEA:77132"/>
    </physiologicalReaction>
</comment>
<comment type="similarity">
    <text evidence="2">Belongs to the histidine acid phosphatase family. MINPP1 subfamily.</text>
</comment>
<evidence type="ECO:0000256" key="3">
    <source>
        <dbReference type="ARBA" id="ARBA00012976"/>
    </source>
</evidence>
<evidence type="ECO:0000256" key="13">
    <source>
        <dbReference type="ARBA" id="ARBA00043671"/>
    </source>
</evidence>
<evidence type="ECO:0000313" key="27">
    <source>
        <dbReference type="Proteomes" id="UP000289886"/>
    </source>
</evidence>
<dbReference type="CDD" id="cd07061">
    <property type="entry name" value="HP_HAP_like"/>
    <property type="match status" value="1"/>
</dbReference>
<dbReference type="Proteomes" id="UP000289886">
    <property type="component" value="Unassembled WGS sequence"/>
</dbReference>
<comment type="catalytic activity">
    <reaction evidence="15">
        <text>1D-myo-inositol hexakisphosphate + H2O = 1D-myo-inositol 1,2,4,5,6-pentakisphosphate + phosphate</text>
        <dbReference type="Rhea" id="RHEA:16989"/>
        <dbReference type="ChEBI" id="CHEBI:15377"/>
        <dbReference type="ChEBI" id="CHEBI:43474"/>
        <dbReference type="ChEBI" id="CHEBI:57798"/>
        <dbReference type="ChEBI" id="CHEBI:58130"/>
        <dbReference type="EC" id="3.1.3.62"/>
    </reaction>
    <physiologicalReaction direction="left-to-right" evidence="15">
        <dbReference type="Rhea" id="RHEA:16990"/>
    </physiologicalReaction>
</comment>
<evidence type="ECO:0000256" key="20">
    <source>
        <dbReference type="ARBA" id="ARBA00043757"/>
    </source>
</evidence>
<dbReference type="EMBL" id="SCEB01214939">
    <property type="protein sequence ID" value="RXM32169.1"/>
    <property type="molecule type" value="Genomic_DNA"/>
</dbReference>
<evidence type="ECO:0000256" key="17">
    <source>
        <dbReference type="ARBA" id="ARBA00043739"/>
    </source>
</evidence>
<comment type="catalytic activity">
    <reaction evidence="20">
        <text>1D-myo-inositol 1,2,3,5,6-pentakisphosphate + H2O = 1D-myo-inositol 1,2,3,6-tetrakisphosphate + phosphate</text>
        <dbReference type="Rhea" id="RHEA:77111"/>
        <dbReference type="ChEBI" id="CHEBI:15377"/>
        <dbReference type="ChEBI" id="CHEBI:43474"/>
        <dbReference type="ChEBI" id="CHEBI:58747"/>
        <dbReference type="ChEBI" id="CHEBI:195534"/>
    </reaction>
    <physiologicalReaction direction="left-to-right" evidence="20">
        <dbReference type="Rhea" id="RHEA:77112"/>
    </physiologicalReaction>
</comment>
<comment type="catalytic activity">
    <reaction evidence="23">
        <text>1D-myo-inositol 1,4,5,6-tetrakisphosphate + H2O = 1D-myo-inositol 1,4,5-trisphosphate + phosphate</text>
        <dbReference type="Rhea" id="RHEA:77147"/>
        <dbReference type="ChEBI" id="CHEBI:15377"/>
        <dbReference type="ChEBI" id="CHEBI:43474"/>
        <dbReference type="ChEBI" id="CHEBI:57627"/>
        <dbReference type="ChEBI" id="CHEBI:203600"/>
    </reaction>
    <physiologicalReaction direction="left-to-right" evidence="23">
        <dbReference type="Rhea" id="RHEA:77148"/>
    </physiologicalReaction>
</comment>
<dbReference type="PANTHER" id="PTHR20963">
    <property type="entry name" value="MULTIPLE INOSITOL POLYPHOSPHATE PHOSPHATASE-RELATED"/>
    <property type="match status" value="1"/>
</dbReference>
<dbReference type="Gene3D" id="3.40.50.1240">
    <property type="entry name" value="Phosphoglycerate mutase-like"/>
    <property type="match status" value="1"/>
</dbReference>
<proteinExistence type="inferred from homology"/>
<accession>A0A444UAH8</accession>
<evidence type="ECO:0000256" key="10">
    <source>
        <dbReference type="ARBA" id="ARBA00023180"/>
    </source>
</evidence>
<dbReference type="FunFam" id="3.40.50.1240:FF:000014">
    <property type="entry name" value="Multiple inositol polyphosphate phosphatase 1"/>
    <property type="match status" value="1"/>
</dbReference>
<feature type="disulfide bond" evidence="25">
    <location>
        <begin position="108"/>
        <end position="439"/>
    </location>
</feature>
<evidence type="ECO:0000256" key="7">
    <source>
        <dbReference type="ARBA" id="ARBA00022729"/>
    </source>
</evidence>
<dbReference type="GO" id="GO:0034417">
    <property type="term" value="F:bisphosphoglycerate 3-phosphatase activity"/>
    <property type="evidence" value="ECO:0007669"/>
    <property type="project" value="UniProtKB-EC"/>
</dbReference>
<evidence type="ECO:0000256" key="19">
    <source>
        <dbReference type="ARBA" id="ARBA00043747"/>
    </source>
</evidence>
<protein>
    <recommendedName>
        <fullName evidence="5">Multiple inositol polyphosphate phosphatase 1</fullName>
        <ecNumber evidence="4">3.1.3.62</ecNumber>
        <ecNumber evidence="3">3.1.3.80</ecNumber>
    </recommendedName>
    <alternativeName>
        <fullName evidence="11">2,3-bisphosphoglycerate 3-phosphatase</fullName>
    </alternativeName>
</protein>
<dbReference type="InterPro" id="IPR029033">
    <property type="entry name" value="His_PPase_superfam"/>
</dbReference>
<gene>
    <name evidence="26" type="ORF">EOD39_6346</name>
</gene>